<organism evidence="1 2">
    <name type="scientific">Pseudomonas veronii</name>
    <dbReference type="NCBI Taxonomy" id="76761"/>
    <lineage>
        <taxon>Bacteria</taxon>
        <taxon>Pseudomonadati</taxon>
        <taxon>Pseudomonadota</taxon>
        <taxon>Gammaproteobacteria</taxon>
        <taxon>Pseudomonadales</taxon>
        <taxon>Pseudomonadaceae</taxon>
        <taxon>Pseudomonas</taxon>
    </lineage>
</organism>
<name>A0A4P7Y7B9_PSEVE</name>
<dbReference type="RefSeq" id="WP_141123291.1">
    <property type="nucleotide sequence ID" value="NZ_CP039631.3"/>
</dbReference>
<proteinExistence type="predicted"/>
<dbReference type="AlphaFoldDB" id="A0A4P7Y7B9"/>
<accession>A0A4P7Y7B9</accession>
<gene>
    <name evidence="1" type="ORF">E4167_17705</name>
</gene>
<evidence type="ECO:0000313" key="2">
    <source>
        <dbReference type="Proteomes" id="UP000298274"/>
    </source>
</evidence>
<protein>
    <recommendedName>
        <fullName evidence="3">Phage protein</fullName>
    </recommendedName>
</protein>
<reference evidence="2" key="1">
    <citation type="submission" date="2019-04" db="EMBL/GenBank/DDBJ databases">
        <title>Complete genome sequence of Pseudomonas veronii strain PVy, a versatile degrader capable of using multiple contaminants as sole carbon sources.</title>
        <authorList>
            <person name="Lopez-Echartea E."/>
            <person name="Ridl J."/>
            <person name="Pajer P."/>
            <person name="Strejcek M."/>
            <person name="Suman J."/>
            <person name="Uhlik O."/>
        </authorList>
    </citation>
    <scope>NUCLEOTIDE SEQUENCE [LARGE SCALE GENOMIC DNA]</scope>
    <source>
        <strain evidence="2">Pvy</strain>
    </source>
</reference>
<dbReference type="Proteomes" id="UP000298274">
    <property type="component" value="Chromosome"/>
</dbReference>
<evidence type="ECO:0008006" key="3">
    <source>
        <dbReference type="Google" id="ProtNLM"/>
    </source>
</evidence>
<sequence length="273" mass="28917">MASLTDVLKQVAAQIAAIVYPNGTGQPSVAGFPIRVYPGWPVPEQLEVDLAAGIAHISVYPHGKDRSTTRYLGRSWIPLTAPVHTLTMTVSGSVVTLSGTISAQNIMINLNGTSYVYAVQQSDTLTSAATALAYLIPGATSSGPVITLTGAHAVLARVGGFGTAYKETKRQEQSVQVIVWANSPAARDAVVSPLDSALSDSNNISFVDGSFGVIRSNGSLMTDQFQKADLYRVDLFYMIDYATTQTMQAAEAIAPVLEIDNAQTGLPEIIRNP</sequence>
<dbReference type="EMBL" id="CP039631">
    <property type="protein sequence ID" value="QCG66589.1"/>
    <property type="molecule type" value="Genomic_DNA"/>
</dbReference>
<evidence type="ECO:0000313" key="1">
    <source>
        <dbReference type="EMBL" id="QCG66589.1"/>
    </source>
</evidence>